<evidence type="ECO:0000313" key="4">
    <source>
        <dbReference type="Proteomes" id="UP001210339"/>
    </source>
</evidence>
<keyword evidence="4" id="KW-1185">Reference proteome</keyword>
<proteinExistence type="predicted"/>
<feature type="coiled-coil region" evidence="1">
    <location>
        <begin position="28"/>
        <end position="65"/>
    </location>
</feature>
<sequence>MRRRTPIVYLVIITLVVIYGAYNFSVISREKNEKIQELAEVKAEAQALKQEIAQLEKEIGEKDSLEFVEKVAREDLGMVKPREIVYIDRAKNDMRKDQEGNS</sequence>
<dbReference type="EMBL" id="CP115667">
    <property type="protein sequence ID" value="WBW49499.1"/>
    <property type="molecule type" value="Genomic_DNA"/>
</dbReference>
<dbReference type="Pfam" id="PF04977">
    <property type="entry name" value="DivIC"/>
    <property type="match status" value="1"/>
</dbReference>
<dbReference type="Proteomes" id="UP001210339">
    <property type="component" value="Chromosome"/>
</dbReference>
<protein>
    <submittedName>
        <fullName evidence="3">Septum formation initiator family protein</fullName>
    </submittedName>
</protein>
<reference evidence="3 4" key="1">
    <citation type="submission" date="2023-01" db="EMBL/GenBank/DDBJ databases">
        <authorList>
            <person name="Lee S.H."/>
            <person name="Jung H.S."/>
            <person name="Yun J.U."/>
        </authorList>
    </citation>
    <scope>NUCLEOTIDE SEQUENCE [LARGE SCALE GENOMIC DNA]</scope>
    <source>
        <strain evidence="3 4">CBA3646</strain>
    </source>
</reference>
<name>A0ABY7QTT8_9FIRM</name>
<dbReference type="InterPro" id="IPR007060">
    <property type="entry name" value="FtsL/DivIC"/>
</dbReference>
<accession>A0ABY7QTT8</accession>
<keyword evidence="2" id="KW-0812">Transmembrane</keyword>
<organism evidence="3 4">
    <name type="scientific">Peptoniphilus equinus</name>
    <dbReference type="NCBI Taxonomy" id="3016343"/>
    <lineage>
        <taxon>Bacteria</taxon>
        <taxon>Bacillati</taxon>
        <taxon>Bacillota</taxon>
        <taxon>Tissierellia</taxon>
        <taxon>Tissierellales</taxon>
        <taxon>Peptoniphilaceae</taxon>
        <taxon>Peptoniphilus</taxon>
    </lineage>
</organism>
<evidence type="ECO:0000256" key="2">
    <source>
        <dbReference type="SAM" id="Phobius"/>
    </source>
</evidence>
<dbReference type="RefSeq" id="WP_271191029.1">
    <property type="nucleotide sequence ID" value="NZ_CP115667.1"/>
</dbReference>
<keyword evidence="1" id="KW-0175">Coiled coil</keyword>
<evidence type="ECO:0000313" key="3">
    <source>
        <dbReference type="EMBL" id="WBW49499.1"/>
    </source>
</evidence>
<keyword evidence="2" id="KW-1133">Transmembrane helix</keyword>
<evidence type="ECO:0000256" key="1">
    <source>
        <dbReference type="SAM" id="Coils"/>
    </source>
</evidence>
<keyword evidence="2" id="KW-0472">Membrane</keyword>
<gene>
    <name evidence="3" type="ORF">O6R05_05685</name>
</gene>
<feature type="transmembrane region" description="Helical" evidence="2">
    <location>
        <begin position="6"/>
        <end position="24"/>
    </location>
</feature>